<dbReference type="OrthoDB" id="2269410at2759"/>
<protein>
    <recommendedName>
        <fullName evidence="3">Yeast cell wall synthesis Kre9/Knh1-like N-terminal domain-containing protein</fullName>
    </recommendedName>
</protein>
<keyword evidence="1 2" id="KW-0732">Signal</keyword>
<feature type="signal peptide" evidence="2">
    <location>
        <begin position="1"/>
        <end position="19"/>
    </location>
</feature>
<evidence type="ECO:0000256" key="2">
    <source>
        <dbReference type="SAM" id="SignalP"/>
    </source>
</evidence>
<dbReference type="AlphaFoldDB" id="A0A367KS76"/>
<dbReference type="EMBL" id="PJQM01000499">
    <property type="protein sequence ID" value="RCI05041.1"/>
    <property type="molecule type" value="Genomic_DNA"/>
</dbReference>
<accession>A0A367KS76</accession>
<feature type="domain" description="Yeast cell wall synthesis Kre9/Knh1-like N-terminal" evidence="3">
    <location>
        <begin position="31"/>
        <end position="122"/>
    </location>
</feature>
<evidence type="ECO:0000313" key="4">
    <source>
        <dbReference type="EMBL" id="RCI05041.1"/>
    </source>
</evidence>
<organism evidence="4 5">
    <name type="scientific">Rhizopus stolonifer</name>
    <name type="common">Rhizopus nigricans</name>
    <dbReference type="NCBI Taxonomy" id="4846"/>
    <lineage>
        <taxon>Eukaryota</taxon>
        <taxon>Fungi</taxon>
        <taxon>Fungi incertae sedis</taxon>
        <taxon>Mucoromycota</taxon>
        <taxon>Mucoromycotina</taxon>
        <taxon>Mucoromycetes</taxon>
        <taxon>Mucorales</taxon>
        <taxon>Mucorineae</taxon>
        <taxon>Rhizopodaceae</taxon>
        <taxon>Rhizopus</taxon>
    </lineage>
</organism>
<dbReference type="Proteomes" id="UP000253551">
    <property type="component" value="Unassembled WGS sequence"/>
</dbReference>
<gene>
    <name evidence="4" type="ORF">CU098_013232</name>
</gene>
<dbReference type="PANTHER" id="PTHR40633:SF1">
    <property type="entry name" value="GPI ANCHORED SERINE-THREONINE RICH PROTEIN (AFU_ORTHOLOGUE AFUA_1G03630)"/>
    <property type="match status" value="1"/>
</dbReference>
<evidence type="ECO:0000259" key="3">
    <source>
        <dbReference type="Pfam" id="PF10342"/>
    </source>
</evidence>
<evidence type="ECO:0000313" key="5">
    <source>
        <dbReference type="Proteomes" id="UP000253551"/>
    </source>
</evidence>
<proteinExistence type="predicted"/>
<reference evidence="4 5" key="1">
    <citation type="journal article" date="2018" name="G3 (Bethesda)">
        <title>Phylogenetic and Phylogenomic Definition of Rhizopus Species.</title>
        <authorList>
            <person name="Gryganskyi A.P."/>
            <person name="Golan J."/>
            <person name="Dolatabadi S."/>
            <person name="Mondo S."/>
            <person name="Robb S."/>
            <person name="Idnurm A."/>
            <person name="Muszewska A."/>
            <person name="Steczkiewicz K."/>
            <person name="Masonjones S."/>
            <person name="Liao H.L."/>
            <person name="Gajdeczka M.T."/>
            <person name="Anike F."/>
            <person name="Vuek A."/>
            <person name="Anishchenko I.M."/>
            <person name="Voigt K."/>
            <person name="de Hoog G.S."/>
            <person name="Smith M.E."/>
            <person name="Heitman J."/>
            <person name="Vilgalys R."/>
            <person name="Stajich J.E."/>
        </authorList>
    </citation>
    <scope>NUCLEOTIDE SEQUENCE [LARGE SCALE GENOMIC DNA]</scope>
    <source>
        <strain evidence="4 5">LSU 92-RS-03</strain>
    </source>
</reference>
<dbReference type="InterPro" id="IPR018466">
    <property type="entry name" value="Kre9/Knh1-like_N"/>
</dbReference>
<dbReference type="PANTHER" id="PTHR40633">
    <property type="entry name" value="MATRIX PROTEIN, PUTATIVE (AFU_ORTHOLOGUE AFUA_8G05410)-RELATED"/>
    <property type="match status" value="1"/>
</dbReference>
<feature type="chain" id="PRO_5016966927" description="Yeast cell wall synthesis Kre9/Knh1-like N-terminal domain-containing protein" evidence="2">
    <location>
        <begin position="20"/>
        <end position="154"/>
    </location>
</feature>
<comment type="caution">
    <text evidence="4">The sequence shown here is derived from an EMBL/GenBank/DDBJ whole genome shotgun (WGS) entry which is preliminary data.</text>
</comment>
<evidence type="ECO:0000256" key="1">
    <source>
        <dbReference type="ARBA" id="ARBA00022729"/>
    </source>
</evidence>
<name>A0A367KS76_RHIST</name>
<dbReference type="InterPro" id="IPR052982">
    <property type="entry name" value="SRP1/TIP1-like"/>
</dbReference>
<dbReference type="Pfam" id="PF10342">
    <property type="entry name" value="Kre9_KNH"/>
    <property type="match status" value="1"/>
</dbReference>
<sequence>MKFAAILSMIPLLTTLVSADGTTAGVSITNPVLNTTATMGSQFTITWTQTDTNVSTIESIALMAGDAAALTTILTNILADTVATSALSYTWTVPSNLTSREDYALAVHGDNSMVSYSAYFTIADAGSDTTTTTTDQTTAATTAASDETTTISLS</sequence>
<keyword evidence="5" id="KW-1185">Reference proteome</keyword>